<gene>
    <name evidence="1" type="ORF">QRB35_30255</name>
</gene>
<accession>A0ABT7PAX0</accession>
<dbReference type="RefSeq" id="WP_142304823.1">
    <property type="nucleotide sequence ID" value="NZ_CP012886.2"/>
</dbReference>
<evidence type="ECO:0000313" key="1">
    <source>
        <dbReference type="EMBL" id="MDM3930221.1"/>
    </source>
</evidence>
<comment type="caution">
    <text evidence="1">The sequence shown here is derived from an EMBL/GenBank/DDBJ whole genome shotgun (WGS) entry which is preliminary data.</text>
</comment>
<keyword evidence="2" id="KW-1185">Reference proteome</keyword>
<evidence type="ECO:0008006" key="3">
    <source>
        <dbReference type="Google" id="ProtNLM"/>
    </source>
</evidence>
<protein>
    <recommendedName>
        <fullName evidence="3">Bacteriophage protein</fullName>
    </recommendedName>
</protein>
<dbReference type="EMBL" id="JASZZX010000068">
    <property type="protein sequence ID" value="MDM3930221.1"/>
    <property type="molecule type" value="Genomic_DNA"/>
</dbReference>
<organism evidence="1 2">
    <name type="scientific">Mycobacterium intracellulare subsp. chimaera</name>
    <dbReference type="NCBI Taxonomy" id="222805"/>
    <lineage>
        <taxon>Bacteria</taxon>
        <taxon>Bacillati</taxon>
        <taxon>Actinomycetota</taxon>
        <taxon>Actinomycetes</taxon>
        <taxon>Mycobacteriales</taxon>
        <taxon>Mycobacteriaceae</taxon>
        <taxon>Mycobacterium</taxon>
        <taxon>Mycobacterium avium complex (MAC)</taxon>
    </lineage>
</organism>
<reference evidence="1 2" key="2">
    <citation type="submission" date="2023-06" db="EMBL/GenBank/DDBJ databases">
        <title>Itaconate inhibition of nontuberculous mycobacteria.</title>
        <authorList>
            <person name="Breen P."/>
            <person name="Zimbric M."/>
            <person name="Caverly L."/>
        </authorList>
    </citation>
    <scope>NUCLEOTIDE SEQUENCE [LARGE SCALE GENOMIC DNA]</scope>
    <source>
        <strain evidence="1 2">FLAC1071</strain>
    </source>
</reference>
<evidence type="ECO:0000313" key="2">
    <source>
        <dbReference type="Proteomes" id="UP001529272"/>
    </source>
</evidence>
<sequence length="88" mass="9628">MSAPNPPAGVVAAIAGMRAAFDDIHVMHDCDSNCGADCDLADYSWSAYRYHDERNCDVREVIHERAESLVAALDDWLGVPCPAKRGHQ</sequence>
<name>A0ABT7PAX0_MYCIT</name>
<proteinExistence type="predicted"/>
<reference evidence="2" key="1">
    <citation type="submission" date="2023-06" db="EMBL/GenBank/DDBJ databases">
        <title>Itaconate inhibition of nontuberculous mycobacteria.</title>
        <authorList>
            <person name="Spilker T."/>
        </authorList>
    </citation>
    <scope>NUCLEOTIDE SEQUENCE [LARGE SCALE GENOMIC DNA]</scope>
    <source>
        <strain evidence="2">FLAC1071</strain>
    </source>
</reference>
<dbReference type="Proteomes" id="UP001529272">
    <property type="component" value="Unassembled WGS sequence"/>
</dbReference>